<feature type="compositionally biased region" description="Low complexity" evidence="1">
    <location>
        <begin position="11"/>
        <end position="26"/>
    </location>
</feature>
<dbReference type="OrthoDB" id="440673at2759"/>
<gene>
    <name evidence="2" type="ORF">BGZ65_003722</name>
</gene>
<feature type="non-terminal residue" evidence="2">
    <location>
        <position position="337"/>
    </location>
</feature>
<evidence type="ECO:0000313" key="2">
    <source>
        <dbReference type="EMBL" id="KAF9981644.1"/>
    </source>
</evidence>
<name>A0A9P6M953_9FUNG</name>
<organism evidence="2 3">
    <name type="scientific">Modicella reniformis</name>
    <dbReference type="NCBI Taxonomy" id="1440133"/>
    <lineage>
        <taxon>Eukaryota</taxon>
        <taxon>Fungi</taxon>
        <taxon>Fungi incertae sedis</taxon>
        <taxon>Mucoromycota</taxon>
        <taxon>Mortierellomycotina</taxon>
        <taxon>Mortierellomycetes</taxon>
        <taxon>Mortierellales</taxon>
        <taxon>Mortierellaceae</taxon>
        <taxon>Modicella</taxon>
    </lineage>
</organism>
<feature type="region of interest" description="Disordered" evidence="1">
    <location>
        <begin position="1"/>
        <end position="97"/>
    </location>
</feature>
<keyword evidence="3" id="KW-1185">Reference proteome</keyword>
<sequence>MPKDQELSQHSSQPPATTIPAASAPTDPLTRMLSEAMSRARVSEKSGAPLTAQGDYAIKSSTTDSLPNLSPGIQPHEGPNSAVGSAQPGGVPTTNDVPSFLLALLSKDREMPSGADGVLSPIQQQTALLNSLTGAGSHPSSTDRRDSRTNGLPLSAEFLPPSVMPSGLYPSNAGANVINTGAFTQQQSGEHPSPSLAITSARLLNRPNGLPAQGSPMQAPAFAYSPGLVPSPLMPSPLVMPMMQGGPLMRPPPPPMPFQYPLMGPPSMSMPPPPLPQQPPHAGASFPADAMHAAMGAVGFMQQHQRGFVGQGKGIMSKAEFSQQFLGLLRSDPQFMD</sequence>
<evidence type="ECO:0000313" key="3">
    <source>
        <dbReference type="Proteomes" id="UP000749646"/>
    </source>
</evidence>
<comment type="caution">
    <text evidence="2">The sequence shown here is derived from an EMBL/GenBank/DDBJ whole genome shotgun (WGS) entry which is preliminary data.</text>
</comment>
<protein>
    <submittedName>
        <fullName evidence="2">Uncharacterized protein</fullName>
    </submittedName>
</protein>
<feature type="region of interest" description="Disordered" evidence="1">
    <location>
        <begin position="132"/>
        <end position="151"/>
    </location>
</feature>
<accession>A0A9P6M953</accession>
<feature type="compositionally biased region" description="Polar residues" evidence="1">
    <location>
        <begin position="59"/>
        <end position="68"/>
    </location>
</feature>
<proteinExistence type="predicted"/>
<reference evidence="2" key="1">
    <citation type="journal article" date="2020" name="Fungal Divers.">
        <title>Resolving the Mortierellaceae phylogeny through synthesis of multi-gene phylogenetics and phylogenomics.</title>
        <authorList>
            <person name="Vandepol N."/>
            <person name="Liber J."/>
            <person name="Desiro A."/>
            <person name="Na H."/>
            <person name="Kennedy M."/>
            <person name="Barry K."/>
            <person name="Grigoriev I.V."/>
            <person name="Miller A.N."/>
            <person name="O'Donnell K."/>
            <person name="Stajich J.E."/>
            <person name="Bonito G."/>
        </authorList>
    </citation>
    <scope>NUCLEOTIDE SEQUENCE</scope>
    <source>
        <strain evidence="2">MES-2147</strain>
    </source>
</reference>
<evidence type="ECO:0000256" key="1">
    <source>
        <dbReference type="SAM" id="MobiDB-lite"/>
    </source>
</evidence>
<dbReference type="Proteomes" id="UP000749646">
    <property type="component" value="Unassembled WGS sequence"/>
</dbReference>
<dbReference type="EMBL" id="JAAAHW010003675">
    <property type="protein sequence ID" value="KAF9981644.1"/>
    <property type="molecule type" value="Genomic_DNA"/>
</dbReference>
<dbReference type="AlphaFoldDB" id="A0A9P6M953"/>